<dbReference type="RefSeq" id="WP_277528448.1">
    <property type="nucleotide sequence ID" value="NZ_JAPDIA010000001.1"/>
</dbReference>
<keyword evidence="2" id="KW-1185">Reference proteome</keyword>
<dbReference type="Proteomes" id="UP001153404">
    <property type="component" value="Unassembled WGS sequence"/>
</dbReference>
<proteinExistence type="predicted"/>
<dbReference type="AlphaFoldDB" id="A0A9X4QRE2"/>
<reference evidence="1" key="1">
    <citation type="submission" date="2022-10" db="EMBL/GenBank/DDBJ databases">
        <title>Comparative genomic analysis of Cohnella hashimotonis sp. nov., isolated from the International Space Station.</title>
        <authorList>
            <person name="Simpson A."/>
            <person name="Venkateswaran K."/>
        </authorList>
    </citation>
    <scope>NUCLEOTIDE SEQUENCE</scope>
    <source>
        <strain evidence="1">DSM 28161</strain>
    </source>
</reference>
<evidence type="ECO:0000313" key="1">
    <source>
        <dbReference type="EMBL" id="MDG0808154.1"/>
    </source>
</evidence>
<accession>A0A9X4QRE2</accession>
<organism evidence="1 2">
    <name type="scientific">Cohnella rhizosphaerae</name>
    <dbReference type="NCBI Taxonomy" id="1457232"/>
    <lineage>
        <taxon>Bacteria</taxon>
        <taxon>Bacillati</taxon>
        <taxon>Bacillota</taxon>
        <taxon>Bacilli</taxon>
        <taxon>Bacillales</taxon>
        <taxon>Paenibacillaceae</taxon>
        <taxon>Cohnella</taxon>
    </lineage>
</organism>
<evidence type="ECO:0000313" key="2">
    <source>
        <dbReference type="Proteomes" id="UP001153404"/>
    </source>
</evidence>
<comment type="caution">
    <text evidence="1">The sequence shown here is derived from an EMBL/GenBank/DDBJ whole genome shotgun (WGS) entry which is preliminary data.</text>
</comment>
<protein>
    <submittedName>
        <fullName evidence="1">Uncharacterized protein</fullName>
    </submittedName>
</protein>
<gene>
    <name evidence="1" type="ORF">OMP40_01055</name>
</gene>
<name>A0A9X4QRE2_9BACL</name>
<sequence length="148" mass="16043">MSAGDIGAYEVVQLQNELLHESLPNMGLTGTPDGSGGKQDGYVIYKLDSTDTDGFKKLELRFSGRTLYIDDNRIADIRFYAGASTSDMALVGSLPTTASGNYDTIRTLDLTTVAQGQTTVYLKIDIHAVAYTWGFLNSIQVIDYATGQ</sequence>
<dbReference type="EMBL" id="JAPDIA010000001">
    <property type="protein sequence ID" value="MDG0808154.1"/>
    <property type="molecule type" value="Genomic_DNA"/>
</dbReference>